<evidence type="ECO:0000313" key="7">
    <source>
        <dbReference type="EMBL" id="VVE14171.1"/>
    </source>
</evidence>
<evidence type="ECO:0000256" key="2">
    <source>
        <dbReference type="ARBA" id="ARBA00023315"/>
    </source>
</evidence>
<evidence type="ECO:0000256" key="4">
    <source>
        <dbReference type="ARBA" id="ARBA00048364"/>
    </source>
</evidence>
<organism evidence="7 8">
    <name type="scientific">Pandoraea fibrosis</name>
    <dbReference type="NCBI Taxonomy" id="1891094"/>
    <lineage>
        <taxon>Bacteria</taxon>
        <taxon>Pseudomonadati</taxon>
        <taxon>Pseudomonadota</taxon>
        <taxon>Betaproteobacteria</taxon>
        <taxon>Burkholderiales</taxon>
        <taxon>Burkholderiaceae</taxon>
        <taxon>Pandoraea</taxon>
    </lineage>
</organism>
<comment type="similarity">
    <text evidence="3">Belongs to the acetyltransferase YopJ family.</text>
</comment>
<evidence type="ECO:0000256" key="5">
    <source>
        <dbReference type="ARBA" id="ARBA00048662"/>
    </source>
</evidence>
<sequence length="357" mass="39011">MMSSPCGHAPAATHVPRPSLPSLPSCPVTLSHPEGHALPARRFSASLEFAGNVPPSPPDALTLPETPTHYYNFAVAFLKANRQSLDMYWADRGAIPALIRSEMLLHPGLRITHHETPGDFAKYVNEQCLTGAPLREQCLVELSPMEGHCVGVDLRIDSGEPTVIAVESSTLNATGSAMLLVRLAAALKQTVTCVARNGLDRHLMFFETGAQQSPIDCAMFSLCACKSIFRNADAFTLLHTRLRAGEFSEMLGKGYVASHEADLMLPSALMQHTQSSTRLALHAHRRIQHDPAQAQTVDRLIRRQKGLVFARDDRTYSVSIEMARIKMAGRALSLPTENPTLLAPPCRDDFLSSTESQ</sequence>
<reference evidence="7 8" key="1">
    <citation type="submission" date="2019-08" db="EMBL/GenBank/DDBJ databases">
        <authorList>
            <person name="Peeters C."/>
        </authorList>
    </citation>
    <scope>NUCLEOTIDE SEQUENCE [LARGE SCALE GENOMIC DNA]</scope>
    <source>
        <strain evidence="7 8">LMG 31113</strain>
    </source>
</reference>
<keyword evidence="2" id="KW-0012">Acyltransferase</keyword>
<name>A0A5E4VPL8_9BURK</name>
<gene>
    <name evidence="7" type="ORF">PFI31113_02762</name>
</gene>
<evidence type="ECO:0000313" key="8">
    <source>
        <dbReference type="Proteomes" id="UP000382577"/>
    </source>
</evidence>
<dbReference type="GO" id="GO:0016746">
    <property type="term" value="F:acyltransferase activity"/>
    <property type="evidence" value="ECO:0007669"/>
    <property type="project" value="UniProtKB-KW"/>
</dbReference>
<evidence type="ECO:0000256" key="1">
    <source>
        <dbReference type="ARBA" id="ARBA00022679"/>
    </source>
</evidence>
<dbReference type="EMBL" id="CABPRW010000006">
    <property type="protein sequence ID" value="VVE14171.1"/>
    <property type="molecule type" value="Genomic_DNA"/>
</dbReference>
<dbReference type="Proteomes" id="UP000382577">
    <property type="component" value="Unassembled WGS sequence"/>
</dbReference>
<keyword evidence="1" id="KW-0808">Transferase</keyword>
<evidence type="ECO:0000256" key="6">
    <source>
        <dbReference type="SAM" id="MobiDB-lite"/>
    </source>
</evidence>
<proteinExistence type="inferred from homology"/>
<dbReference type="Pfam" id="PF03421">
    <property type="entry name" value="Acetyltransf_14"/>
    <property type="match status" value="1"/>
</dbReference>
<dbReference type="InterPro" id="IPR005083">
    <property type="entry name" value="YopJ-like"/>
</dbReference>
<comment type="catalytic activity">
    <reaction evidence="5">
        <text>L-seryl-[protein] + acetyl-CoA = O-acetyl-L-seryl-[protein] + CoA</text>
        <dbReference type="Rhea" id="RHEA:59392"/>
        <dbReference type="Rhea" id="RHEA-COMP:9863"/>
        <dbReference type="Rhea" id="RHEA-COMP:15352"/>
        <dbReference type="ChEBI" id="CHEBI:29999"/>
        <dbReference type="ChEBI" id="CHEBI:57287"/>
        <dbReference type="ChEBI" id="CHEBI:57288"/>
        <dbReference type="ChEBI" id="CHEBI:141128"/>
    </reaction>
    <physiologicalReaction direction="left-to-right" evidence="5">
        <dbReference type="Rhea" id="RHEA:59393"/>
    </physiologicalReaction>
</comment>
<dbReference type="AlphaFoldDB" id="A0A5E4VPL8"/>
<evidence type="ECO:0000256" key="3">
    <source>
        <dbReference type="ARBA" id="ARBA00023785"/>
    </source>
</evidence>
<feature type="region of interest" description="Disordered" evidence="6">
    <location>
        <begin position="336"/>
        <end position="357"/>
    </location>
</feature>
<dbReference type="RefSeq" id="WP_191623384.1">
    <property type="nucleotide sequence ID" value="NZ_CABPRW010000006.1"/>
</dbReference>
<protein>
    <submittedName>
        <fullName evidence="7">Effector protein YopJ</fullName>
    </submittedName>
</protein>
<comment type="catalytic activity">
    <reaction evidence="4">
        <text>L-threonyl-[protein] + acetyl-CoA = O-acetyl-L-threonyl-[protein] + CoA</text>
        <dbReference type="Rhea" id="RHEA:65340"/>
        <dbReference type="Rhea" id="RHEA-COMP:11060"/>
        <dbReference type="Rhea" id="RHEA-COMP:16780"/>
        <dbReference type="ChEBI" id="CHEBI:30013"/>
        <dbReference type="ChEBI" id="CHEBI:57287"/>
        <dbReference type="ChEBI" id="CHEBI:57288"/>
        <dbReference type="ChEBI" id="CHEBI:141025"/>
    </reaction>
    <physiologicalReaction direction="left-to-right" evidence="4">
        <dbReference type="Rhea" id="RHEA:65341"/>
    </physiologicalReaction>
</comment>
<accession>A0A5E4VPL8</accession>